<dbReference type="GO" id="GO:0005886">
    <property type="term" value="C:plasma membrane"/>
    <property type="evidence" value="ECO:0007669"/>
    <property type="project" value="UniProtKB-SubCell"/>
</dbReference>
<accession>A0A2U8GL31</accession>
<name>A0A2U8GL31_9RHOO</name>
<evidence type="ECO:0000256" key="15">
    <source>
        <dbReference type="RuleBase" id="RU362081"/>
    </source>
</evidence>
<dbReference type="GO" id="GO:0005507">
    <property type="term" value="F:copper ion binding"/>
    <property type="evidence" value="ECO:0007669"/>
    <property type="project" value="TreeGrafter"/>
</dbReference>
<dbReference type="RefSeq" id="WP_108947872.1">
    <property type="nucleotide sequence ID" value="NZ_CP022187.1"/>
</dbReference>
<dbReference type="NCBIfam" id="TIGR01494">
    <property type="entry name" value="ATPase_P-type"/>
    <property type="match status" value="2"/>
</dbReference>
<dbReference type="InterPro" id="IPR008250">
    <property type="entry name" value="ATPase_P-typ_transduc_dom_A_sf"/>
</dbReference>
<keyword evidence="12 15" id="KW-1133">Transmembrane helix</keyword>
<dbReference type="InterPro" id="IPR021993">
    <property type="entry name" value="ATPase-cat-bd"/>
</dbReference>
<evidence type="ECO:0000259" key="16">
    <source>
        <dbReference type="PROSITE" id="PS50846"/>
    </source>
</evidence>
<dbReference type="PRINTS" id="PR00119">
    <property type="entry name" value="CATATPASE"/>
</dbReference>
<evidence type="ECO:0000256" key="11">
    <source>
        <dbReference type="ARBA" id="ARBA00022967"/>
    </source>
</evidence>
<comment type="subcellular location">
    <subcellularLocation>
        <location evidence="1">Cell membrane</location>
        <topology evidence="1">Multi-pass membrane protein</topology>
    </subcellularLocation>
</comment>
<dbReference type="SUPFAM" id="SSF81665">
    <property type="entry name" value="Calcium ATPase, transmembrane domain M"/>
    <property type="match status" value="1"/>
</dbReference>
<keyword evidence="4 15" id="KW-1003">Cell membrane</keyword>
<evidence type="ECO:0000256" key="7">
    <source>
        <dbReference type="ARBA" id="ARBA00022723"/>
    </source>
</evidence>
<dbReference type="InterPro" id="IPR006121">
    <property type="entry name" value="HMA_dom"/>
</dbReference>
<dbReference type="InterPro" id="IPR036412">
    <property type="entry name" value="HAD-like_sf"/>
</dbReference>
<keyword evidence="10" id="KW-0460">Magnesium</keyword>
<sequence length="829" mass="89380">MNSDQASPVAVEEDRDCYHCGLPIPPETSHYVRINGKNRRMCCIGCEAVAESIVDNGLVDYYRHRDAMPETRREAMPSELQELGLFDHPEFQKSFVRPIGEHEREASLILEGITCAACVWLNEQHVAHQKGVSAVEINYATRRARVRWDEREIHLSDILAAIQAIGYRAYPYDATRSEQIANKERRSMLWRVFVAGFGMMQVMMYALPAYIATEGDMTADIDLLMRWASLLLTLPVVLYSAAPFFQRALRDIKLRRLGMDVPVALGVGSAFLASVWATLSDGPEVYFDSVTMFVFFLLGGRYLEMLARQKAVRGVEELGKVLPVFAERLPDWPAPAAERVPVSQLVPGDRIRVRPGEVIPADGVVIDGQGEANEALLTGESRPVSKHLGDLVTGGSINISSPLVVKVEHVGDETRLAAICRLMERAAIEKPAIAAQSDRVAVYFIVTLLVLAGATGVAWYFIDPQRALWVFVSVLVVACPCALSLATPTALTVATDSMARMGVLVTRGHAIETLARANHYLFDKTGTLTQGKMSLEEVVPLSSMSTLELCALGAALEQGSEHPIAAGVRDGAAEAVLPAVSDVVAITGQGLSGRYAQGEAWIGRPDYVAGCLGLPVPAALDGLEQKGGTVIALGGSSGWLGLFRLADVPRAEAATLTRKLNDAHVPMTVLSGDAPQVVRAVAHDLEIGEAHGGMTPQDKQAFIADLQSRPGVVVAMVGDGVNDAPVLAQAHVSVAMGGGTDLARNQADIVLLSENLADLGEGADLARRTLSIIRQNLWWSFAYNFTSVPLAMAGLVTPWMAGIGMAGSSLLVVLNALRLQRRPHKSKGR</sequence>
<dbReference type="Proteomes" id="UP000244930">
    <property type="component" value="Chromosome"/>
</dbReference>
<dbReference type="GO" id="GO:0043682">
    <property type="term" value="F:P-type divalent copper transporter activity"/>
    <property type="evidence" value="ECO:0007669"/>
    <property type="project" value="TreeGrafter"/>
</dbReference>
<protein>
    <submittedName>
        <fullName evidence="17">Copper-translocating P-type ATPase</fullName>
    </submittedName>
</protein>
<feature type="transmembrane region" description="Helical" evidence="15">
    <location>
        <begin position="257"/>
        <end position="279"/>
    </location>
</feature>
<dbReference type="NCBIfam" id="TIGR01525">
    <property type="entry name" value="ATPase-IB_hvy"/>
    <property type="match status" value="1"/>
</dbReference>
<dbReference type="InterPro" id="IPR023298">
    <property type="entry name" value="ATPase_P-typ_TM_dom_sf"/>
</dbReference>
<dbReference type="SFLD" id="SFLDG00002">
    <property type="entry name" value="C1.7:_P-type_atpase_like"/>
    <property type="match status" value="1"/>
</dbReference>
<dbReference type="SUPFAM" id="SSF55008">
    <property type="entry name" value="HMA, heavy metal-associated domain"/>
    <property type="match status" value="1"/>
</dbReference>
<keyword evidence="18" id="KW-1185">Reference proteome</keyword>
<dbReference type="SUPFAM" id="SSF56784">
    <property type="entry name" value="HAD-like"/>
    <property type="match status" value="1"/>
</dbReference>
<dbReference type="Gene3D" id="2.70.150.10">
    <property type="entry name" value="Calcium-transporting ATPase, cytoplasmic transduction domain A"/>
    <property type="match status" value="1"/>
</dbReference>
<dbReference type="GO" id="GO:0055070">
    <property type="term" value="P:copper ion homeostasis"/>
    <property type="evidence" value="ECO:0007669"/>
    <property type="project" value="TreeGrafter"/>
</dbReference>
<dbReference type="AlphaFoldDB" id="A0A2U8GL31"/>
<evidence type="ECO:0000256" key="3">
    <source>
        <dbReference type="ARBA" id="ARBA00022448"/>
    </source>
</evidence>
<dbReference type="PROSITE" id="PS50846">
    <property type="entry name" value="HMA_2"/>
    <property type="match status" value="1"/>
</dbReference>
<dbReference type="GO" id="GO:0016887">
    <property type="term" value="F:ATP hydrolysis activity"/>
    <property type="evidence" value="ECO:0007669"/>
    <property type="project" value="InterPro"/>
</dbReference>
<evidence type="ECO:0000256" key="13">
    <source>
        <dbReference type="ARBA" id="ARBA00023065"/>
    </source>
</evidence>
<keyword evidence="7 15" id="KW-0479">Metal-binding</keyword>
<dbReference type="SFLD" id="SFLDF00027">
    <property type="entry name" value="p-type_atpase"/>
    <property type="match status" value="1"/>
</dbReference>
<feature type="transmembrane region" description="Helical" evidence="15">
    <location>
        <begin position="468"/>
        <end position="491"/>
    </location>
</feature>
<evidence type="ECO:0000256" key="8">
    <source>
        <dbReference type="ARBA" id="ARBA00022741"/>
    </source>
</evidence>
<evidence type="ECO:0000256" key="2">
    <source>
        <dbReference type="ARBA" id="ARBA00006024"/>
    </source>
</evidence>
<keyword evidence="8 15" id="KW-0547">Nucleotide-binding</keyword>
<gene>
    <name evidence="17" type="ORF">CEW83_02115</name>
</gene>
<dbReference type="InterPro" id="IPR018303">
    <property type="entry name" value="ATPase_P-typ_P_site"/>
</dbReference>
<dbReference type="CDD" id="cd00371">
    <property type="entry name" value="HMA"/>
    <property type="match status" value="1"/>
</dbReference>
<feature type="transmembrane region" description="Helical" evidence="15">
    <location>
        <begin position="285"/>
        <end position="303"/>
    </location>
</feature>
<keyword evidence="11" id="KW-1278">Translocase</keyword>
<keyword evidence="13" id="KW-0406">Ion transport</keyword>
<evidence type="ECO:0000256" key="14">
    <source>
        <dbReference type="ARBA" id="ARBA00023136"/>
    </source>
</evidence>
<dbReference type="SFLD" id="SFLDS00003">
    <property type="entry name" value="Haloacid_Dehalogenase"/>
    <property type="match status" value="1"/>
</dbReference>
<dbReference type="CDD" id="cd02079">
    <property type="entry name" value="P-type_ATPase_HM"/>
    <property type="match status" value="1"/>
</dbReference>
<dbReference type="SUPFAM" id="SSF81653">
    <property type="entry name" value="Calcium ATPase, transduction domain A"/>
    <property type="match status" value="1"/>
</dbReference>
<keyword evidence="9 15" id="KW-0067">ATP-binding</keyword>
<evidence type="ECO:0000256" key="9">
    <source>
        <dbReference type="ARBA" id="ARBA00022840"/>
    </source>
</evidence>
<evidence type="ECO:0000256" key="10">
    <source>
        <dbReference type="ARBA" id="ARBA00022842"/>
    </source>
</evidence>
<dbReference type="EMBL" id="CP022187">
    <property type="protein sequence ID" value="AWI74164.1"/>
    <property type="molecule type" value="Genomic_DNA"/>
</dbReference>
<comment type="similarity">
    <text evidence="2 15">Belongs to the cation transport ATPase (P-type) (TC 3.A.3) family. Type IB subfamily.</text>
</comment>
<evidence type="ECO:0000256" key="12">
    <source>
        <dbReference type="ARBA" id="ARBA00022989"/>
    </source>
</evidence>
<dbReference type="InterPro" id="IPR059000">
    <property type="entry name" value="ATPase_P-type_domA"/>
</dbReference>
<evidence type="ECO:0000313" key="18">
    <source>
        <dbReference type="Proteomes" id="UP000244930"/>
    </source>
</evidence>
<dbReference type="Pfam" id="PF00122">
    <property type="entry name" value="E1-E2_ATPase"/>
    <property type="match status" value="1"/>
</dbReference>
<dbReference type="InterPro" id="IPR001757">
    <property type="entry name" value="P_typ_ATPase"/>
</dbReference>
<dbReference type="Pfam" id="PF00403">
    <property type="entry name" value="HMA"/>
    <property type="match status" value="1"/>
</dbReference>
<dbReference type="Gene3D" id="3.30.70.100">
    <property type="match status" value="1"/>
</dbReference>
<feature type="transmembrane region" description="Helical" evidence="15">
    <location>
        <begin position="224"/>
        <end position="245"/>
    </location>
</feature>
<keyword evidence="14 15" id="KW-0472">Membrane</keyword>
<evidence type="ECO:0000256" key="4">
    <source>
        <dbReference type="ARBA" id="ARBA00022475"/>
    </source>
</evidence>
<evidence type="ECO:0000313" key="17">
    <source>
        <dbReference type="EMBL" id="AWI74164.1"/>
    </source>
</evidence>
<evidence type="ECO:0000256" key="5">
    <source>
        <dbReference type="ARBA" id="ARBA00022553"/>
    </source>
</evidence>
<dbReference type="PROSITE" id="PS00154">
    <property type="entry name" value="ATPASE_E1_E2"/>
    <property type="match status" value="1"/>
</dbReference>
<evidence type="ECO:0000256" key="1">
    <source>
        <dbReference type="ARBA" id="ARBA00004651"/>
    </source>
</evidence>
<dbReference type="GO" id="GO:0005524">
    <property type="term" value="F:ATP binding"/>
    <property type="evidence" value="ECO:0007669"/>
    <property type="project" value="UniProtKB-UniRule"/>
</dbReference>
<feature type="transmembrane region" description="Helical" evidence="15">
    <location>
        <begin position="440"/>
        <end position="462"/>
    </location>
</feature>
<keyword evidence="6 15" id="KW-0812">Transmembrane</keyword>
<dbReference type="InterPro" id="IPR023299">
    <property type="entry name" value="ATPase_P-typ_cyto_dom_N"/>
</dbReference>
<dbReference type="Gene3D" id="3.40.1110.10">
    <property type="entry name" value="Calcium-transporting ATPase, cytoplasmic domain N"/>
    <property type="match status" value="1"/>
</dbReference>
<keyword evidence="3" id="KW-0813">Transport</keyword>
<dbReference type="NCBIfam" id="TIGR01511">
    <property type="entry name" value="ATPase-IB1_Cu"/>
    <property type="match status" value="1"/>
</dbReference>
<proteinExistence type="inferred from homology"/>
<dbReference type="Pfam" id="PF00702">
    <property type="entry name" value="Hydrolase"/>
    <property type="match status" value="1"/>
</dbReference>
<feature type="transmembrane region" description="Helical" evidence="15">
    <location>
        <begin position="777"/>
        <end position="795"/>
    </location>
</feature>
<reference evidence="17 18" key="1">
    <citation type="submission" date="2017-06" db="EMBL/GenBank/DDBJ databases">
        <title>Azoarcus.</title>
        <authorList>
            <person name="Woo J.-H."/>
            <person name="Kim H.-S."/>
        </authorList>
    </citation>
    <scope>NUCLEOTIDE SEQUENCE [LARGE SCALE GENOMIC DNA]</scope>
    <source>
        <strain evidence="17 18">TSPY31</strain>
    </source>
</reference>
<feature type="transmembrane region" description="Helical" evidence="15">
    <location>
        <begin position="801"/>
        <end position="819"/>
    </location>
</feature>
<dbReference type="InterPro" id="IPR027256">
    <property type="entry name" value="P-typ_ATPase_IB"/>
</dbReference>
<dbReference type="InterPro" id="IPR023214">
    <property type="entry name" value="HAD_sf"/>
</dbReference>
<organism evidence="17 18">
    <name type="scientific">Parazoarcus communis</name>
    <dbReference type="NCBI Taxonomy" id="41977"/>
    <lineage>
        <taxon>Bacteria</taxon>
        <taxon>Pseudomonadati</taxon>
        <taxon>Pseudomonadota</taxon>
        <taxon>Betaproteobacteria</taxon>
        <taxon>Rhodocyclales</taxon>
        <taxon>Zoogloeaceae</taxon>
        <taxon>Parazoarcus</taxon>
    </lineage>
</organism>
<dbReference type="InterPro" id="IPR036163">
    <property type="entry name" value="HMA_dom_sf"/>
</dbReference>
<evidence type="ECO:0000256" key="6">
    <source>
        <dbReference type="ARBA" id="ARBA00022692"/>
    </source>
</evidence>
<keyword evidence="5" id="KW-0597">Phosphoprotein</keyword>
<dbReference type="InterPro" id="IPR044492">
    <property type="entry name" value="P_typ_ATPase_HD_dom"/>
</dbReference>
<dbReference type="PANTHER" id="PTHR43520">
    <property type="entry name" value="ATP7, ISOFORM B"/>
    <property type="match status" value="1"/>
</dbReference>
<dbReference type="Pfam" id="PF12156">
    <property type="entry name" value="ATPase-cat_bd"/>
    <property type="match status" value="1"/>
</dbReference>
<dbReference type="KEGG" id="acom:CEW83_02115"/>
<feature type="domain" description="HMA" evidence="16">
    <location>
        <begin position="104"/>
        <end position="170"/>
    </location>
</feature>
<feature type="transmembrane region" description="Helical" evidence="15">
    <location>
        <begin position="189"/>
        <end position="212"/>
    </location>
</feature>
<dbReference type="Gene3D" id="3.40.50.1000">
    <property type="entry name" value="HAD superfamily/HAD-like"/>
    <property type="match status" value="1"/>
</dbReference>
<dbReference type="PANTHER" id="PTHR43520:SF5">
    <property type="entry name" value="CATION-TRANSPORTING P-TYPE ATPASE-RELATED"/>
    <property type="match status" value="1"/>
</dbReference>